<dbReference type="GO" id="GO:0005975">
    <property type="term" value="P:carbohydrate metabolic process"/>
    <property type="evidence" value="ECO:0007669"/>
    <property type="project" value="InterPro"/>
</dbReference>
<dbReference type="SUPFAM" id="SSF49452">
    <property type="entry name" value="Starch-binding domain-like"/>
    <property type="match status" value="1"/>
</dbReference>
<dbReference type="InterPro" id="IPR013783">
    <property type="entry name" value="Ig-like_fold"/>
</dbReference>
<dbReference type="EC" id="3.2.1.41" evidence="6"/>
<keyword evidence="4" id="KW-0326">Glycosidase</keyword>
<dbReference type="InterPro" id="IPR011839">
    <property type="entry name" value="Pullul_strch"/>
</dbReference>
<dbReference type="InterPro" id="IPR024561">
    <property type="entry name" value="Pullul_strch_C"/>
</dbReference>
<dbReference type="SMART" id="SM00642">
    <property type="entry name" value="Aamy"/>
    <property type="match status" value="1"/>
</dbReference>
<accession>A0A2K8KU94</accession>
<dbReference type="Gene3D" id="2.60.40.10">
    <property type="entry name" value="Immunoglobulins"/>
    <property type="match status" value="2"/>
</dbReference>
<dbReference type="Pfam" id="PF11852">
    <property type="entry name" value="Pullul_strch_C"/>
    <property type="match status" value="1"/>
</dbReference>
<feature type="signal peptide" evidence="9">
    <location>
        <begin position="1"/>
        <end position="22"/>
    </location>
</feature>
<dbReference type="CDD" id="cd02861">
    <property type="entry name" value="E_set_pullulanase_like"/>
    <property type="match status" value="1"/>
</dbReference>
<dbReference type="CDD" id="cd11341">
    <property type="entry name" value="AmyAc_Pullulanase_LD-like"/>
    <property type="match status" value="1"/>
</dbReference>
<name>A0A2K8KU94_9GAMM</name>
<evidence type="ECO:0000256" key="7">
    <source>
        <dbReference type="ARBA" id="ARBA00029618"/>
    </source>
</evidence>
<evidence type="ECO:0000313" key="12">
    <source>
        <dbReference type="Proteomes" id="UP000229757"/>
    </source>
</evidence>
<evidence type="ECO:0000256" key="4">
    <source>
        <dbReference type="ARBA" id="ARBA00023295"/>
    </source>
</evidence>
<dbReference type="RefSeq" id="WP_100258387.1">
    <property type="nucleotide sequence ID" value="NZ_CP011797.1"/>
</dbReference>
<dbReference type="GO" id="GO:0030246">
    <property type="term" value="F:carbohydrate binding"/>
    <property type="evidence" value="ECO:0007669"/>
    <property type="project" value="InterPro"/>
</dbReference>
<dbReference type="InterPro" id="IPR013780">
    <property type="entry name" value="Glyco_hydro_b"/>
</dbReference>
<evidence type="ECO:0000256" key="8">
    <source>
        <dbReference type="ARBA" id="ARBA00031076"/>
    </source>
</evidence>
<evidence type="ECO:0000313" key="11">
    <source>
        <dbReference type="EMBL" id="ATX78182.1"/>
    </source>
</evidence>
<dbReference type="Gene3D" id="3.20.20.80">
    <property type="entry name" value="Glycosidases"/>
    <property type="match status" value="1"/>
</dbReference>
<dbReference type="SUPFAM" id="SSF81296">
    <property type="entry name" value="E set domains"/>
    <property type="match status" value="2"/>
</dbReference>
<dbReference type="Proteomes" id="UP000229757">
    <property type="component" value="Chromosome"/>
</dbReference>
<dbReference type="Pfam" id="PF18494">
    <property type="entry name" value="Pullulanase_Ins"/>
    <property type="match status" value="1"/>
</dbReference>
<dbReference type="NCBIfam" id="TIGR02103">
    <property type="entry name" value="pullul_strch"/>
    <property type="match status" value="1"/>
</dbReference>
<comment type="similarity">
    <text evidence="1">Belongs to the glycosyl hydrolase 13 family.</text>
</comment>
<dbReference type="SUPFAM" id="SSF51445">
    <property type="entry name" value="(Trans)glycosidases"/>
    <property type="match status" value="1"/>
</dbReference>
<evidence type="ECO:0000256" key="2">
    <source>
        <dbReference type="ARBA" id="ARBA00022729"/>
    </source>
</evidence>
<dbReference type="CDD" id="cd02860">
    <property type="entry name" value="E_set_Pullulanase"/>
    <property type="match status" value="1"/>
</dbReference>
<dbReference type="Gene3D" id="2.60.40.1180">
    <property type="entry name" value="Golgi alpha-mannosidase II"/>
    <property type="match status" value="1"/>
</dbReference>
<dbReference type="OrthoDB" id="3236218at2"/>
<dbReference type="Gene3D" id="2.60.40.1130">
    <property type="entry name" value="Rab geranylgeranyltransferase alpha-subunit, insert domain"/>
    <property type="match status" value="1"/>
</dbReference>
<proteinExistence type="inferred from homology"/>
<dbReference type="Pfam" id="PF17967">
    <property type="entry name" value="Pullulanase_N2"/>
    <property type="match status" value="1"/>
</dbReference>
<dbReference type="InterPro" id="IPR005323">
    <property type="entry name" value="CBM41_pullulanase"/>
</dbReference>
<evidence type="ECO:0000256" key="3">
    <source>
        <dbReference type="ARBA" id="ARBA00022801"/>
    </source>
</evidence>
<evidence type="ECO:0000256" key="1">
    <source>
        <dbReference type="ARBA" id="ARBA00008061"/>
    </source>
</evidence>
<feature type="domain" description="Glycosyl hydrolase family 13 catalytic" evidence="10">
    <location>
        <begin position="486"/>
        <end position="868"/>
    </location>
</feature>
<gene>
    <name evidence="11" type="ORF">REIFOR_03063</name>
</gene>
<evidence type="ECO:0000256" key="6">
    <source>
        <dbReference type="ARBA" id="ARBA00024062"/>
    </source>
</evidence>
<keyword evidence="2 9" id="KW-0732">Signal</keyword>
<feature type="chain" id="PRO_5014745886" description="pullulanase" evidence="9">
    <location>
        <begin position="23"/>
        <end position="1419"/>
    </location>
</feature>
<dbReference type="KEGG" id="rfo:REIFOR_03063"/>
<dbReference type="InterPro" id="IPR006047">
    <property type="entry name" value="GH13_cat_dom"/>
</dbReference>
<dbReference type="InterPro" id="IPR041111">
    <property type="entry name" value="Pullulanase_Ins"/>
</dbReference>
<evidence type="ECO:0000256" key="9">
    <source>
        <dbReference type="SAM" id="SignalP"/>
    </source>
</evidence>
<dbReference type="InterPro" id="IPR004193">
    <property type="entry name" value="Glyco_hydro_13_N"/>
</dbReference>
<dbReference type="InterPro" id="IPR017853">
    <property type="entry name" value="GH"/>
</dbReference>
<comment type="catalytic activity">
    <reaction evidence="5">
        <text>Hydrolysis of (1-&gt;6)-alpha-D-glucosidic linkages in pullulan, amylopectin and glycogen, and in the alpha- and beta-limit dextrins of amylopectin and glycogen.</text>
        <dbReference type="EC" id="3.2.1.41"/>
    </reaction>
</comment>
<dbReference type="Gene3D" id="2.60.40.1110">
    <property type="match status" value="1"/>
</dbReference>
<protein>
    <recommendedName>
        <fullName evidence="6">pullulanase</fullName>
        <ecNumber evidence="6">3.2.1.41</ecNumber>
    </recommendedName>
    <alternativeName>
        <fullName evidence="7">Alpha-dextrin endo-1,6-alpha-glucosidase</fullName>
    </alternativeName>
    <alternativeName>
        <fullName evidence="8">Pullulan 6-glucanohydrolase</fullName>
    </alternativeName>
</protein>
<dbReference type="Pfam" id="PF02922">
    <property type="entry name" value="CBM_48"/>
    <property type="match status" value="1"/>
</dbReference>
<reference evidence="11 12" key="1">
    <citation type="journal article" date="2017" name="Environ. Microbiol.">
        <title>Genomic and physiological analyses of 'Reinekea forsetii' reveal a versatile opportunistic lifestyle during spring algae blooms.</title>
        <authorList>
            <person name="Avci B."/>
            <person name="Hahnke R.L."/>
            <person name="Chafee M."/>
            <person name="Fischer T."/>
            <person name="Gruber-Vodicka H."/>
            <person name="Tegetmeyer H.E."/>
            <person name="Harder J."/>
            <person name="Fuchs B.M."/>
            <person name="Amann R.I."/>
            <person name="Teeling H."/>
        </authorList>
    </citation>
    <scope>NUCLEOTIDE SEQUENCE [LARGE SCALE GENOMIC DNA]</scope>
    <source>
        <strain evidence="11 12">Hel1_31_D35</strain>
    </source>
</reference>
<dbReference type="InterPro" id="IPR014756">
    <property type="entry name" value="Ig_E-set"/>
</dbReference>
<dbReference type="Pfam" id="PF03714">
    <property type="entry name" value="PUD"/>
    <property type="match status" value="1"/>
</dbReference>
<dbReference type="InterPro" id="IPR013784">
    <property type="entry name" value="Carb-bd-like_fold"/>
</dbReference>
<dbReference type="CDD" id="cd10315">
    <property type="entry name" value="CBM41_pullulanase"/>
    <property type="match status" value="1"/>
</dbReference>
<evidence type="ECO:0000259" key="10">
    <source>
        <dbReference type="SMART" id="SM00642"/>
    </source>
</evidence>
<sequence length="1419" mass="153194">MNIRVITVVKLLVILFTVNLTACMPDPANALIEIEAHQAIVYYQRDGADYDGWGLHLWDDIGSVTDEVASATSWSEPLLATGIHPLYGAYYIIDLRTDDWADFKFIVHQGDSKDLGGADHVFSRAVLSQDVFTFQGVGELFPEPLLEAPVLLSGASAHFIDIANPGGASLVYKTRSTANSIALWHSPTAALKFDAESKSVSGGTPISMTPATMSSAQKAAYPHLASFDGYGLDATAEDAKNLVKDQLWTVESNAAHEVVRLTRVQTAPLLDRLYYEAARDAQLGAFNNAGHTQFSLWAPTAQEVSVKVYDSQFALVRTVPLTEDSATGIWSVSAPLDLTGHYYRYKLTLFHYASGAIECLEVTDPYSLSLALNSTFSQVVDLGAEALLPAGWQAFEPSNLVNSEDMVNPEDMAIYEAHIRDLSIADTTKVDAAADGKYLAFTDANRESMRHLQALRAAGMTAVQILPAFDIATIDEDASARVDIDDTLADYCAISSAAQAKALELGLTCDSTLISAALASLNPTTGAAQDFYVYLRPQDSFNWGYDPFHYTVPEGSYSSDPSSMARILEFRAMVQALHDMDFRVVMDVVYNHTNASGLAAKSVLDKVVPGYYHRRDVDSGVVTRDSCCDDTATEHKMMAKLMTDSLVVWADQYHIDAFRFDLMGLQTKVSMEQALVAVQAVNPAIYFYGEGWDYGAAGQNKRGTNASQSNIAGTGIGTFTDRLRDGIRGGGPFDELGDSAGEDSLRRNQGLANSAIPNELNWLDSFDPDAGTANDNQLTPDLELAAAVLSNADIVRIGLAGNLKSFVLTNSHDDLVNGTQIDYKGQPAAYADDPQEIINYVSKHDNQTLWDIIAYKAANTVSSADRARMQSLAVATGTYAQGVPFYHLGVDLLRSKSMERDSYDSGDWFNRVDFAKLADSNWHVGLPREDKDAANWPFIQQVTANPDANPSVADVDWMRQSFQEMLSIRADSPLFRLTSAAEVINRVAFHNTGSSQTAGLIAMSIDDGVHAGNDLDAQYDALMVVFNYTDMSHQVVVPDAADFELHAIQQASADSSVQSANFALIAGEPTFHVPALTAAVFVLPQNGAQGDGLPAGDVPPFGTTTLYAVGAFSNWAHRYDGYYIGEDRYEFPINLPSAGTFDFRFADKNWASSTNADSFSNGPGSAFTLTASGDSDNNFLLSVAPSQAGDYRIQLDLRNPVPVITISAANFDLGADMYLMGTLLTPNWSPLNAGLLAYRGAGDYRVRLDASPGDYSFKVADAGWSNGTNFGAGSTNGVTLGKAMELDGIGDIAISIPVAGVYNFSLDTGRSVSVPSLTVAAYPEMFVRGDMNGWSTADRLSYDGMGRYSATLTLDVGRYGFKFSNEDWSNAFGFGSSQDPGSIVLTDNGGNLLLDVTVAGDYHFRLDAIGEVIGVTLVP</sequence>
<dbReference type="PANTHER" id="PTHR43002">
    <property type="entry name" value="GLYCOGEN DEBRANCHING ENZYME"/>
    <property type="match status" value="1"/>
</dbReference>
<dbReference type="EMBL" id="CP011797">
    <property type="protein sequence ID" value="ATX78182.1"/>
    <property type="molecule type" value="Genomic_DNA"/>
</dbReference>
<keyword evidence="12" id="KW-1185">Reference proteome</keyword>
<dbReference type="InterPro" id="IPR040671">
    <property type="entry name" value="Pullulanase_N2"/>
</dbReference>
<keyword evidence="3" id="KW-0378">Hydrolase</keyword>
<dbReference type="SUPFAM" id="SSF51011">
    <property type="entry name" value="Glycosyl hydrolase domain"/>
    <property type="match status" value="1"/>
</dbReference>
<organism evidence="11 12">
    <name type="scientific">Reinekea forsetii</name>
    <dbReference type="NCBI Taxonomy" id="1336806"/>
    <lineage>
        <taxon>Bacteria</taxon>
        <taxon>Pseudomonadati</taxon>
        <taxon>Pseudomonadota</taxon>
        <taxon>Gammaproteobacteria</taxon>
        <taxon>Oceanospirillales</taxon>
        <taxon>Saccharospirillaceae</taxon>
        <taxon>Reinekea</taxon>
    </lineage>
</organism>
<evidence type="ECO:0000256" key="5">
    <source>
        <dbReference type="ARBA" id="ARBA00023965"/>
    </source>
</evidence>
<dbReference type="GO" id="GO:0051060">
    <property type="term" value="F:pullulanase activity"/>
    <property type="evidence" value="ECO:0007669"/>
    <property type="project" value="UniProtKB-EC"/>
</dbReference>